<feature type="non-terminal residue" evidence="2">
    <location>
        <position position="42"/>
    </location>
</feature>
<dbReference type="EMBL" id="LXQA010347488">
    <property type="protein sequence ID" value="MCI45712.1"/>
    <property type="molecule type" value="Genomic_DNA"/>
</dbReference>
<reference evidence="2 3" key="1">
    <citation type="journal article" date="2018" name="Front. Plant Sci.">
        <title>Red Clover (Trifolium pratense) and Zigzag Clover (T. medium) - A Picture of Genomic Similarities and Differences.</title>
        <authorList>
            <person name="Dluhosova J."/>
            <person name="Istvanek J."/>
            <person name="Nedelnik J."/>
            <person name="Repkova J."/>
        </authorList>
    </citation>
    <scope>NUCLEOTIDE SEQUENCE [LARGE SCALE GENOMIC DNA]</scope>
    <source>
        <strain evidence="3">cv. 10/8</strain>
        <tissue evidence="2">Leaf</tissue>
    </source>
</reference>
<keyword evidence="1" id="KW-1133">Transmembrane helix</keyword>
<keyword evidence="1" id="KW-0812">Transmembrane</keyword>
<proteinExistence type="predicted"/>
<evidence type="ECO:0000256" key="1">
    <source>
        <dbReference type="SAM" id="Phobius"/>
    </source>
</evidence>
<organism evidence="2 3">
    <name type="scientific">Trifolium medium</name>
    <dbReference type="NCBI Taxonomy" id="97028"/>
    <lineage>
        <taxon>Eukaryota</taxon>
        <taxon>Viridiplantae</taxon>
        <taxon>Streptophyta</taxon>
        <taxon>Embryophyta</taxon>
        <taxon>Tracheophyta</taxon>
        <taxon>Spermatophyta</taxon>
        <taxon>Magnoliopsida</taxon>
        <taxon>eudicotyledons</taxon>
        <taxon>Gunneridae</taxon>
        <taxon>Pentapetalae</taxon>
        <taxon>rosids</taxon>
        <taxon>fabids</taxon>
        <taxon>Fabales</taxon>
        <taxon>Fabaceae</taxon>
        <taxon>Papilionoideae</taxon>
        <taxon>50 kb inversion clade</taxon>
        <taxon>NPAAA clade</taxon>
        <taxon>Hologalegina</taxon>
        <taxon>IRL clade</taxon>
        <taxon>Trifolieae</taxon>
        <taxon>Trifolium</taxon>
    </lineage>
</organism>
<evidence type="ECO:0000313" key="2">
    <source>
        <dbReference type="EMBL" id="MCI45712.1"/>
    </source>
</evidence>
<feature type="transmembrane region" description="Helical" evidence="1">
    <location>
        <begin position="20"/>
        <end position="39"/>
    </location>
</feature>
<dbReference type="Proteomes" id="UP000265520">
    <property type="component" value="Unassembled WGS sequence"/>
</dbReference>
<dbReference type="AlphaFoldDB" id="A0A392SB69"/>
<accession>A0A392SB69</accession>
<keyword evidence="1" id="KW-0472">Membrane</keyword>
<keyword evidence="3" id="KW-1185">Reference proteome</keyword>
<comment type="caution">
    <text evidence="2">The sequence shown here is derived from an EMBL/GenBank/DDBJ whole genome shotgun (WGS) entry which is preliminary data.</text>
</comment>
<evidence type="ECO:0000313" key="3">
    <source>
        <dbReference type="Proteomes" id="UP000265520"/>
    </source>
</evidence>
<name>A0A392SB69_9FABA</name>
<protein>
    <submittedName>
        <fullName evidence="2">Uncharacterized protein</fullName>
    </submittedName>
</protein>
<sequence length="42" mass="4620">MLEGMVDVLVGLVVDVLLEVEFVLVGVQYVLVQVVLVGFQKM</sequence>